<keyword evidence="2" id="KW-1185">Reference proteome</keyword>
<dbReference type="OrthoDB" id="9156098at2"/>
<dbReference type="InterPro" id="IPR016155">
    <property type="entry name" value="Mopterin_synth/thiamin_S_b"/>
</dbReference>
<dbReference type="Pfam" id="PF02597">
    <property type="entry name" value="ThiS"/>
    <property type="match status" value="1"/>
</dbReference>
<dbReference type="InterPro" id="IPR052045">
    <property type="entry name" value="Sulfur_Carrier/Prot_Modifier"/>
</dbReference>
<protein>
    <recommendedName>
        <fullName evidence="3">Thiamine biosynthesis protein ThiS</fullName>
    </recommendedName>
</protein>
<evidence type="ECO:0000313" key="1">
    <source>
        <dbReference type="EMBL" id="API60710.1"/>
    </source>
</evidence>
<dbReference type="Proteomes" id="UP000182063">
    <property type="component" value="Chromosome"/>
</dbReference>
<dbReference type="KEGG" id="sphj:BSL82_16605"/>
<dbReference type="STRING" id="1921510.BSL82_16605"/>
<evidence type="ECO:0000313" key="2">
    <source>
        <dbReference type="Proteomes" id="UP000182063"/>
    </source>
</evidence>
<dbReference type="SUPFAM" id="SSF54285">
    <property type="entry name" value="MoaD/ThiS"/>
    <property type="match status" value="1"/>
</dbReference>
<reference evidence="2" key="1">
    <citation type="submission" date="2016-11" db="EMBL/GenBank/DDBJ databases">
        <title>Complete Genome Sequence of alachlor-degrading Sphingomonas sp. strain JJ-A5.</title>
        <authorList>
            <person name="Lee H."/>
            <person name="Ka J.-O."/>
        </authorList>
    </citation>
    <scope>NUCLEOTIDE SEQUENCE [LARGE SCALE GENOMIC DNA]</scope>
    <source>
        <strain evidence="2">JJ-A5</strain>
    </source>
</reference>
<evidence type="ECO:0008006" key="3">
    <source>
        <dbReference type="Google" id="ProtNLM"/>
    </source>
</evidence>
<sequence>MPRIAFTTHLEALGPVDPTPYAARTVDELLKAVAADYPRITAYVLDDQRRVRKHIAIFVDDVMQPRETALATLLDDDSEVYVMQALSGG</sequence>
<proteinExistence type="predicted"/>
<dbReference type="PANTHER" id="PTHR38031">
    <property type="entry name" value="SULFUR CARRIER PROTEIN SLR0821-RELATED"/>
    <property type="match status" value="1"/>
</dbReference>
<organism evidence="1 2">
    <name type="scientific">Tardibacter chloracetimidivorans</name>
    <dbReference type="NCBI Taxonomy" id="1921510"/>
    <lineage>
        <taxon>Bacteria</taxon>
        <taxon>Pseudomonadati</taxon>
        <taxon>Pseudomonadota</taxon>
        <taxon>Alphaproteobacteria</taxon>
        <taxon>Sphingomonadales</taxon>
        <taxon>Sphingomonadaceae</taxon>
        <taxon>Tardibacter</taxon>
    </lineage>
</organism>
<dbReference type="InterPro" id="IPR003749">
    <property type="entry name" value="ThiS/MoaD-like"/>
</dbReference>
<accession>A0A1L3ZYL6</accession>
<dbReference type="RefSeq" id="WP_072598368.1">
    <property type="nucleotide sequence ID" value="NZ_CP018221.1"/>
</dbReference>
<dbReference type="CDD" id="cd17040">
    <property type="entry name" value="Ubl_MoaD_like"/>
    <property type="match status" value="1"/>
</dbReference>
<dbReference type="InterPro" id="IPR012675">
    <property type="entry name" value="Beta-grasp_dom_sf"/>
</dbReference>
<dbReference type="PANTHER" id="PTHR38031:SF1">
    <property type="entry name" value="SULFUR CARRIER PROTEIN CYSO"/>
    <property type="match status" value="1"/>
</dbReference>
<dbReference type="EMBL" id="CP018221">
    <property type="protein sequence ID" value="API60710.1"/>
    <property type="molecule type" value="Genomic_DNA"/>
</dbReference>
<gene>
    <name evidence="1" type="ORF">BSL82_16605</name>
</gene>
<name>A0A1L3ZYL6_9SPHN</name>
<dbReference type="AlphaFoldDB" id="A0A1L3ZYL6"/>
<dbReference type="Gene3D" id="3.10.20.30">
    <property type="match status" value="1"/>
</dbReference>